<protein>
    <submittedName>
        <fullName evidence="1">Replication A1-like protein</fullName>
    </submittedName>
</protein>
<evidence type="ECO:0000313" key="1">
    <source>
        <dbReference type="EMBL" id="PNX66943.1"/>
    </source>
</evidence>
<sequence>MQRFLDSNDPSLPVIIILQLCSMGVSNSFYGSKLYLNAELPDVASYIERMNAANVELTQVVSQMSGPPVISVADDLLQTPRMTIEDLIESTEKCCGSVLAWACEFDMDAGWFYQACTRCASRINFVAGQLYCDKCKMPRTAVP</sequence>
<proteinExistence type="predicted"/>
<comment type="caution">
    <text evidence="1">The sequence shown here is derived from an EMBL/GenBank/DDBJ whole genome shotgun (WGS) entry which is preliminary data.</text>
</comment>
<name>A0A2K3KL22_TRIPR</name>
<accession>A0A2K3KL22</accession>
<dbReference type="Proteomes" id="UP000236291">
    <property type="component" value="Unassembled WGS sequence"/>
</dbReference>
<dbReference type="EMBL" id="ASHM01100573">
    <property type="protein sequence ID" value="PNX66943.1"/>
    <property type="molecule type" value="Genomic_DNA"/>
</dbReference>
<reference evidence="1 2" key="1">
    <citation type="journal article" date="2014" name="Am. J. Bot.">
        <title>Genome assembly and annotation for red clover (Trifolium pratense; Fabaceae).</title>
        <authorList>
            <person name="Istvanek J."/>
            <person name="Jaros M."/>
            <person name="Krenek A."/>
            <person name="Repkova J."/>
        </authorList>
    </citation>
    <scope>NUCLEOTIDE SEQUENCE [LARGE SCALE GENOMIC DNA]</scope>
    <source>
        <strain evidence="2">cv. Tatra</strain>
        <tissue evidence="1">Young leaves</tissue>
    </source>
</reference>
<reference evidence="1 2" key="2">
    <citation type="journal article" date="2017" name="Front. Plant Sci.">
        <title>Gene Classification and Mining of Molecular Markers Useful in Red Clover (Trifolium pratense) Breeding.</title>
        <authorList>
            <person name="Istvanek J."/>
            <person name="Dluhosova J."/>
            <person name="Dluhos P."/>
            <person name="Patkova L."/>
            <person name="Nedelnik J."/>
            <person name="Repkova J."/>
        </authorList>
    </citation>
    <scope>NUCLEOTIDE SEQUENCE [LARGE SCALE GENOMIC DNA]</scope>
    <source>
        <strain evidence="2">cv. Tatra</strain>
        <tissue evidence="1">Young leaves</tissue>
    </source>
</reference>
<dbReference type="InterPro" id="IPR012340">
    <property type="entry name" value="NA-bd_OB-fold"/>
</dbReference>
<evidence type="ECO:0000313" key="2">
    <source>
        <dbReference type="Proteomes" id="UP000236291"/>
    </source>
</evidence>
<dbReference type="AlphaFoldDB" id="A0A2K3KL22"/>
<organism evidence="1 2">
    <name type="scientific">Trifolium pratense</name>
    <name type="common">Red clover</name>
    <dbReference type="NCBI Taxonomy" id="57577"/>
    <lineage>
        <taxon>Eukaryota</taxon>
        <taxon>Viridiplantae</taxon>
        <taxon>Streptophyta</taxon>
        <taxon>Embryophyta</taxon>
        <taxon>Tracheophyta</taxon>
        <taxon>Spermatophyta</taxon>
        <taxon>Magnoliopsida</taxon>
        <taxon>eudicotyledons</taxon>
        <taxon>Gunneridae</taxon>
        <taxon>Pentapetalae</taxon>
        <taxon>rosids</taxon>
        <taxon>fabids</taxon>
        <taxon>Fabales</taxon>
        <taxon>Fabaceae</taxon>
        <taxon>Papilionoideae</taxon>
        <taxon>50 kb inversion clade</taxon>
        <taxon>NPAAA clade</taxon>
        <taxon>Hologalegina</taxon>
        <taxon>IRL clade</taxon>
        <taxon>Trifolieae</taxon>
        <taxon>Trifolium</taxon>
    </lineage>
</organism>
<feature type="non-terminal residue" evidence="1">
    <location>
        <position position="143"/>
    </location>
</feature>
<dbReference type="Gene3D" id="2.40.50.140">
    <property type="entry name" value="Nucleic acid-binding proteins"/>
    <property type="match status" value="1"/>
</dbReference>
<gene>
    <name evidence="1" type="ORF">L195_g055361</name>
</gene>